<name>A0A8B6X5R2_9BURK</name>
<evidence type="ECO:0000259" key="4">
    <source>
        <dbReference type="Pfam" id="PF02563"/>
    </source>
</evidence>
<dbReference type="RefSeq" id="WP_028312413.1">
    <property type="nucleotide sequence ID" value="NZ_AXWS01000019.1"/>
</dbReference>
<sequence length="602" mass="64313">MRRLFSRGLLVALLAAVAPAQAQIGALLPGFGPQPSAGTAQATPQAGGTQSAAQPPAQTGVGTAPAAAGSFPAATPVQPGVQPVPFNPAPAGYDYSANLASDVFGANLFTGSFARLSASNFNADYAIAVGDQVQVRLWGAFEFDSRIAVDPQGNIFLPHVGPVRVLGVRNQDLQRVVEQAVARVFRANVSSYASLAVAQPVRVFVGGYVNRPGLYSGTSLDSALNYLDQAGGIALDRGSFLDVQIKRGAAVRARLDLYDFLLDGRMQPVQLADGDVIFVGPRRSTIKALGLAENTNRFEFAGRSLPMAELVRLARPFASATHVRVTRNTGTVLKTEYYALDQSAEVSLGNGDAVEFTADKKPGIITVRVQGEHDSLQEYVLPYGSRLADVMKQIRFSERSDRDNIQLFRASVKDRQRQMLATALHGLEASVLTARSGTSDEATLRKEEADLVLQWVDRARKVDPSGQVLIAESAQRDELLLENGDIINVPARDGLVLVSGDVLFPNAIAYDRKLGVRDYIAGAGGFVQNAGTSRVVIAHVNGSFNDLGSADDWGFKGGADSVRPGDQILVLPKIDVKSRQVLKDMTQILYQIAIAARVVLSF</sequence>
<dbReference type="Pfam" id="PF02563">
    <property type="entry name" value="Poly_export"/>
    <property type="match status" value="1"/>
</dbReference>
<evidence type="ECO:0000313" key="6">
    <source>
        <dbReference type="Proteomes" id="UP000675920"/>
    </source>
</evidence>
<dbReference type="Pfam" id="PF10531">
    <property type="entry name" value="SLBB"/>
    <property type="match status" value="1"/>
</dbReference>
<evidence type="ECO:0000256" key="3">
    <source>
        <dbReference type="SAM" id="SignalP"/>
    </source>
</evidence>
<dbReference type="Gene3D" id="3.30.1950.10">
    <property type="entry name" value="wza like domain"/>
    <property type="match status" value="1"/>
</dbReference>
<feature type="signal peptide" evidence="3">
    <location>
        <begin position="1"/>
        <end position="22"/>
    </location>
</feature>
<protein>
    <submittedName>
        <fullName evidence="7">Polysaccharide biosynthesis/export family protein</fullName>
    </submittedName>
</protein>
<evidence type="ECO:0000256" key="2">
    <source>
        <dbReference type="SAM" id="MobiDB-lite"/>
    </source>
</evidence>
<keyword evidence="1 3" id="KW-0732">Signal</keyword>
<dbReference type="InterPro" id="IPR049712">
    <property type="entry name" value="Poly_export"/>
</dbReference>
<evidence type="ECO:0000313" key="7">
    <source>
        <dbReference type="RefSeq" id="WP_028312413.1"/>
    </source>
</evidence>
<evidence type="ECO:0000256" key="1">
    <source>
        <dbReference type="ARBA" id="ARBA00022729"/>
    </source>
</evidence>
<dbReference type="AlphaFoldDB" id="A0A8B6X5R2"/>
<feature type="chain" id="PRO_5034078117" evidence="3">
    <location>
        <begin position="23"/>
        <end position="602"/>
    </location>
</feature>
<feature type="region of interest" description="Disordered" evidence="2">
    <location>
        <begin position="35"/>
        <end position="74"/>
    </location>
</feature>
<feature type="domain" description="Soluble ligand binding" evidence="5">
    <location>
        <begin position="496"/>
        <end position="542"/>
    </location>
</feature>
<dbReference type="Proteomes" id="UP000675920">
    <property type="component" value="Unplaced"/>
</dbReference>
<dbReference type="InterPro" id="IPR019554">
    <property type="entry name" value="Soluble_ligand-bd"/>
</dbReference>
<feature type="domain" description="Polysaccharide export protein N-terminal" evidence="4">
    <location>
        <begin position="122"/>
        <end position="185"/>
    </location>
</feature>
<dbReference type="InterPro" id="IPR003715">
    <property type="entry name" value="Poly_export_N"/>
</dbReference>
<dbReference type="OrthoDB" id="9815244at2"/>
<dbReference type="Gene3D" id="3.10.560.10">
    <property type="entry name" value="Outer membrane lipoprotein wza domain like"/>
    <property type="match status" value="3"/>
</dbReference>
<keyword evidence="6" id="KW-1185">Reference proteome</keyword>
<reference evidence="7" key="1">
    <citation type="submission" date="2025-08" db="UniProtKB">
        <authorList>
            <consortium name="RefSeq"/>
        </authorList>
    </citation>
    <scope>IDENTIFICATION</scope>
</reference>
<proteinExistence type="predicted"/>
<organism evidence="6 7">
    <name type="scientific">Derxia gummosa DSM 723</name>
    <dbReference type="NCBI Taxonomy" id="1121388"/>
    <lineage>
        <taxon>Bacteria</taxon>
        <taxon>Pseudomonadati</taxon>
        <taxon>Pseudomonadota</taxon>
        <taxon>Betaproteobacteria</taxon>
        <taxon>Burkholderiales</taxon>
        <taxon>Alcaligenaceae</taxon>
        <taxon>Derxia</taxon>
    </lineage>
</organism>
<dbReference type="GO" id="GO:0015159">
    <property type="term" value="F:polysaccharide transmembrane transporter activity"/>
    <property type="evidence" value="ECO:0007669"/>
    <property type="project" value="InterPro"/>
</dbReference>
<dbReference type="PANTHER" id="PTHR33619:SF3">
    <property type="entry name" value="POLYSACCHARIDE EXPORT PROTEIN GFCE-RELATED"/>
    <property type="match status" value="1"/>
</dbReference>
<evidence type="ECO:0000259" key="5">
    <source>
        <dbReference type="Pfam" id="PF10531"/>
    </source>
</evidence>
<dbReference type="PANTHER" id="PTHR33619">
    <property type="entry name" value="POLYSACCHARIDE EXPORT PROTEIN GFCE-RELATED"/>
    <property type="match status" value="1"/>
</dbReference>
<accession>A0A8B6X5R2</accession>